<dbReference type="Proteomes" id="UP000298180">
    <property type="component" value="Unassembled WGS sequence"/>
</dbReference>
<protein>
    <submittedName>
        <fullName evidence="2">Uncharacterized protein</fullName>
    </submittedName>
</protein>
<dbReference type="RefSeq" id="WP_135264040.1">
    <property type="nucleotide sequence ID" value="NZ_SMLM01000002.1"/>
</dbReference>
<evidence type="ECO:0000256" key="1">
    <source>
        <dbReference type="SAM" id="MobiDB-lite"/>
    </source>
</evidence>
<keyword evidence="3" id="KW-1185">Reference proteome</keyword>
<dbReference type="EMBL" id="SMLM01000002">
    <property type="protein sequence ID" value="TFZ02515.1"/>
    <property type="molecule type" value="Genomic_DNA"/>
</dbReference>
<accession>A0A4Z0BWW1</accession>
<proteinExistence type="predicted"/>
<name>A0A4Z0BWW1_9BURK</name>
<evidence type="ECO:0000313" key="3">
    <source>
        <dbReference type="Proteomes" id="UP000298180"/>
    </source>
</evidence>
<dbReference type="AlphaFoldDB" id="A0A4Z0BWW1"/>
<evidence type="ECO:0000313" key="2">
    <source>
        <dbReference type="EMBL" id="TFZ02515.1"/>
    </source>
</evidence>
<reference evidence="2 3" key="1">
    <citation type="submission" date="2019-03" db="EMBL/GenBank/DDBJ databases">
        <title>Ramlibacter henchirensis DSM 14656, whole genome shotgun sequence.</title>
        <authorList>
            <person name="Zhang X."/>
            <person name="Feng G."/>
            <person name="Zhu H."/>
        </authorList>
    </citation>
    <scope>NUCLEOTIDE SEQUENCE [LARGE SCALE GENOMIC DNA]</scope>
    <source>
        <strain evidence="2 3">DSM 14656</strain>
    </source>
</reference>
<gene>
    <name evidence="2" type="ORF">EZ313_14740</name>
</gene>
<sequence>MEDTGLDDFEPPPTHRKVFAGLLHRICGVQAPSAPFRESDFEPSESRWSGFDLEPGRAE</sequence>
<feature type="region of interest" description="Disordered" evidence="1">
    <location>
        <begin position="35"/>
        <end position="59"/>
    </location>
</feature>
<organism evidence="2 3">
    <name type="scientific">Ramlibacter henchirensis</name>
    <dbReference type="NCBI Taxonomy" id="204072"/>
    <lineage>
        <taxon>Bacteria</taxon>
        <taxon>Pseudomonadati</taxon>
        <taxon>Pseudomonadota</taxon>
        <taxon>Betaproteobacteria</taxon>
        <taxon>Burkholderiales</taxon>
        <taxon>Comamonadaceae</taxon>
        <taxon>Ramlibacter</taxon>
    </lineage>
</organism>
<comment type="caution">
    <text evidence="2">The sequence shown here is derived from an EMBL/GenBank/DDBJ whole genome shotgun (WGS) entry which is preliminary data.</text>
</comment>